<comment type="caution">
    <text evidence="1">The sequence shown here is derived from an EMBL/GenBank/DDBJ whole genome shotgun (WGS) entry which is preliminary data.</text>
</comment>
<organism evidence="1 2">
    <name type="scientific">Ambrosia artemisiifolia</name>
    <name type="common">Common ragweed</name>
    <dbReference type="NCBI Taxonomy" id="4212"/>
    <lineage>
        <taxon>Eukaryota</taxon>
        <taxon>Viridiplantae</taxon>
        <taxon>Streptophyta</taxon>
        <taxon>Embryophyta</taxon>
        <taxon>Tracheophyta</taxon>
        <taxon>Spermatophyta</taxon>
        <taxon>Magnoliopsida</taxon>
        <taxon>eudicotyledons</taxon>
        <taxon>Gunneridae</taxon>
        <taxon>Pentapetalae</taxon>
        <taxon>asterids</taxon>
        <taxon>campanulids</taxon>
        <taxon>Asterales</taxon>
        <taxon>Asteraceae</taxon>
        <taxon>Asteroideae</taxon>
        <taxon>Heliantheae alliance</taxon>
        <taxon>Heliantheae</taxon>
        <taxon>Ambrosia</taxon>
    </lineage>
</organism>
<dbReference type="AlphaFoldDB" id="A0AAD5BT18"/>
<gene>
    <name evidence="1" type="ORF">M8C21_033780</name>
</gene>
<sequence>MVVELETDKDGLSSPAGDAYTVVTTYEPKVKLSSTDKPTITRTSPDRWRYHLSIKKTILANSPSATWSNECKKHTPTTWIRR</sequence>
<dbReference type="EMBL" id="JAMZMK010011141">
    <property type="protein sequence ID" value="KAI7728804.1"/>
    <property type="molecule type" value="Genomic_DNA"/>
</dbReference>
<reference evidence="1" key="1">
    <citation type="submission" date="2022-06" db="EMBL/GenBank/DDBJ databases">
        <title>Uncovering the hologenomic basis of an extraordinary plant invasion.</title>
        <authorList>
            <person name="Bieker V.C."/>
            <person name="Martin M.D."/>
            <person name="Gilbert T."/>
            <person name="Hodgins K."/>
            <person name="Battlay P."/>
            <person name="Petersen B."/>
            <person name="Wilson J."/>
        </authorList>
    </citation>
    <scope>NUCLEOTIDE SEQUENCE</scope>
    <source>
        <strain evidence="1">AA19_3_7</strain>
        <tissue evidence="1">Leaf</tissue>
    </source>
</reference>
<name>A0AAD5BT18_AMBAR</name>
<evidence type="ECO:0000313" key="2">
    <source>
        <dbReference type="Proteomes" id="UP001206925"/>
    </source>
</evidence>
<protein>
    <submittedName>
        <fullName evidence="1">Uncharacterized protein</fullName>
    </submittedName>
</protein>
<keyword evidence="2" id="KW-1185">Reference proteome</keyword>
<evidence type="ECO:0000313" key="1">
    <source>
        <dbReference type="EMBL" id="KAI7728804.1"/>
    </source>
</evidence>
<dbReference type="Proteomes" id="UP001206925">
    <property type="component" value="Unassembled WGS sequence"/>
</dbReference>
<proteinExistence type="predicted"/>
<accession>A0AAD5BT18</accession>